<accession>A0A382N7F0</accession>
<organism evidence="2">
    <name type="scientific">marine metagenome</name>
    <dbReference type="NCBI Taxonomy" id="408172"/>
    <lineage>
        <taxon>unclassified sequences</taxon>
        <taxon>metagenomes</taxon>
        <taxon>ecological metagenomes</taxon>
    </lineage>
</organism>
<feature type="region of interest" description="Disordered" evidence="1">
    <location>
        <begin position="96"/>
        <end position="171"/>
    </location>
</feature>
<feature type="compositionally biased region" description="Polar residues" evidence="1">
    <location>
        <begin position="128"/>
        <end position="143"/>
    </location>
</feature>
<proteinExistence type="predicted"/>
<gene>
    <name evidence="2" type="ORF">METZ01_LOCUS309119</name>
</gene>
<feature type="compositionally biased region" description="Polar residues" evidence="1">
    <location>
        <begin position="20"/>
        <end position="33"/>
    </location>
</feature>
<reference evidence="2" key="1">
    <citation type="submission" date="2018-05" db="EMBL/GenBank/DDBJ databases">
        <authorList>
            <person name="Lanie J.A."/>
            <person name="Ng W.-L."/>
            <person name="Kazmierczak K.M."/>
            <person name="Andrzejewski T.M."/>
            <person name="Davidsen T.M."/>
            <person name="Wayne K.J."/>
            <person name="Tettelin H."/>
            <person name="Glass J.I."/>
            <person name="Rusch D."/>
            <person name="Podicherti R."/>
            <person name="Tsui H.-C.T."/>
            <person name="Winkler M.E."/>
        </authorList>
    </citation>
    <scope>NUCLEOTIDE SEQUENCE</scope>
</reference>
<dbReference type="AlphaFoldDB" id="A0A382N7F0"/>
<evidence type="ECO:0000256" key="1">
    <source>
        <dbReference type="SAM" id="MobiDB-lite"/>
    </source>
</evidence>
<feature type="region of interest" description="Disordered" evidence="1">
    <location>
        <begin position="15"/>
        <end position="36"/>
    </location>
</feature>
<protein>
    <recommendedName>
        <fullName evidence="3">Baseplate tail tube cap</fullName>
    </recommendedName>
</protein>
<evidence type="ECO:0008006" key="3">
    <source>
        <dbReference type="Google" id="ProtNLM"/>
    </source>
</evidence>
<feature type="non-terminal residue" evidence="2">
    <location>
        <position position="1"/>
    </location>
</feature>
<evidence type="ECO:0000313" key="2">
    <source>
        <dbReference type="EMBL" id="SVC56265.1"/>
    </source>
</evidence>
<feature type="compositionally biased region" description="Basic and acidic residues" evidence="1">
    <location>
        <begin position="97"/>
        <end position="124"/>
    </location>
</feature>
<dbReference type="EMBL" id="UINC01098050">
    <property type="protein sequence ID" value="SVC56265.1"/>
    <property type="molecule type" value="Genomic_DNA"/>
</dbReference>
<sequence>MQNFIAQSMRRAGLAPANKGSVTDVSPTRNDATGTEPLAHMKVGSKWSYATLEYPSDIQQRTDLGHYMMFYINVADSNRSAYSTYNPMGADLKGNAKVKDSSGKEVEQRLDNPSRALREGKEWANDAGSDTWTKGKNNWTPGQSEKVVKREHNQGRLSKQFGNQQRTQRTSDSIVLYMPPTISTNTNAVYKGTEMGGFSSELIGRVESIYSRAQAIGTVNAIAEAIPGLGLSAMDDVQRGIGKAVSAIIGGDLVGGQDKLSNRAQNRYLESTFDSVGFRKFSYTFKFTPKNVQEVFTVRKIIKTFRFHMSPELPDAGDFVRYFVVPAEFDLFYMFRGDENTWLNKISSCVLVNMDVSYANG</sequence>
<name>A0A382N7F0_9ZZZZ</name>
<feature type="non-terminal residue" evidence="2">
    <location>
        <position position="361"/>
    </location>
</feature>
<feature type="compositionally biased region" description="Polar residues" evidence="1">
    <location>
        <begin position="155"/>
        <end position="171"/>
    </location>
</feature>